<gene>
    <name evidence="1" type="ORF">JTE90_006744</name>
</gene>
<dbReference type="AlphaFoldDB" id="A0AAV6UJF1"/>
<name>A0AAV6UJF1_9ARAC</name>
<reference evidence="1 2" key="1">
    <citation type="journal article" date="2022" name="Nat. Ecol. Evol.">
        <title>A masculinizing supergene underlies an exaggerated male reproductive morph in a spider.</title>
        <authorList>
            <person name="Hendrickx F."/>
            <person name="De Corte Z."/>
            <person name="Sonet G."/>
            <person name="Van Belleghem S.M."/>
            <person name="Kostlbacher S."/>
            <person name="Vangestel C."/>
        </authorList>
    </citation>
    <scope>NUCLEOTIDE SEQUENCE [LARGE SCALE GENOMIC DNA]</scope>
    <source>
        <strain evidence="1">W744_W776</strain>
    </source>
</reference>
<proteinExistence type="predicted"/>
<keyword evidence="2" id="KW-1185">Reference proteome</keyword>
<dbReference type="EMBL" id="JAFNEN010000375">
    <property type="protein sequence ID" value="KAG8184341.1"/>
    <property type="molecule type" value="Genomic_DNA"/>
</dbReference>
<accession>A0AAV6UJF1</accession>
<organism evidence="1 2">
    <name type="scientific">Oedothorax gibbosus</name>
    <dbReference type="NCBI Taxonomy" id="931172"/>
    <lineage>
        <taxon>Eukaryota</taxon>
        <taxon>Metazoa</taxon>
        <taxon>Ecdysozoa</taxon>
        <taxon>Arthropoda</taxon>
        <taxon>Chelicerata</taxon>
        <taxon>Arachnida</taxon>
        <taxon>Araneae</taxon>
        <taxon>Araneomorphae</taxon>
        <taxon>Entelegynae</taxon>
        <taxon>Araneoidea</taxon>
        <taxon>Linyphiidae</taxon>
        <taxon>Erigoninae</taxon>
        <taxon>Oedothorax</taxon>
    </lineage>
</organism>
<sequence length="87" mass="9946">MEAAGHTTKTKQVQLAILLNVIGEEAVEVFNTFDLTVEEQKDYGKVLGAFENYAKPRKNVVVERYIFNSRCQAEGETFDMFLIELKK</sequence>
<evidence type="ECO:0000313" key="1">
    <source>
        <dbReference type="EMBL" id="KAG8184341.1"/>
    </source>
</evidence>
<dbReference type="PANTHER" id="PTHR33198">
    <property type="entry name" value="ANK_REP_REGION DOMAIN-CONTAINING PROTEIN-RELATED"/>
    <property type="match status" value="1"/>
</dbReference>
<dbReference type="PANTHER" id="PTHR33198:SF20">
    <property type="entry name" value="RETROTRANSPOSON GAG DOMAIN-CONTAINING PROTEIN"/>
    <property type="match status" value="1"/>
</dbReference>
<dbReference type="Proteomes" id="UP000827092">
    <property type="component" value="Unassembled WGS sequence"/>
</dbReference>
<comment type="caution">
    <text evidence="1">The sequence shown here is derived from an EMBL/GenBank/DDBJ whole genome shotgun (WGS) entry which is preliminary data.</text>
</comment>
<protein>
    <submittedName>
        <fullName evidence="1">Uncharacterized protein</fullName>
    </submittedName>
</protein>
<evidence type="ECO:0000313" key="2">
    <source>
        <dbReference type="Proteomes" id="UP000827092"/>
    </source>
</evidence>